<dbReference type="AlphaFoldDB" id="A0AA39KFU9"/>
<keyword evidence="3 6" id="KW-0349">Heme</keyword>
<evidence type="ECO:0000256" key="2">
    <source>
        <dbReference type="ARBA" id="ARBA00010617"/>
    </source>
</evidence>
<evidence type="ECO:0000313" key="8">
    <source>
        <dbReference type="EMBL" id="KAK0459101.1"/>
    </source>
</evidence>
<reference evidence="8" key="1">
    <citation type="submission" date="2023-06" db="EMBL/GenBank/DDBJ databases">
        <authorList>
            <consortium name="Lawrence Berkeley National Laboratory"/>
            <person name="Ahrendt S."/>
            <person name="Sahu N."/>
            <person name="Indic B."/>
            <person name="Wong-Bajracharya J."/>
            <person name="Merenyi Z."/>
            <person name="Ke H.-M."/>
            <person name="Monk M."/>
            <person name="Kocsube S."/>
            <person name="Drula E."/>
            <person name="Lipzen A."/>
            <person name="Balint B."/>
            <person name="Henrissat B."/>
            <person name="Andreopoulos B."/>
            <person name="Martin F.M."/>
            <person name="Harder C.B."/>
            <person name="Rigling D."/>
            <person name="Ford K.L."/>
            <person name="Foster G.D."/>
            <person name="Pangilinan J."/>
            <person name="Papanicolaou A."/>
            <person name="Barry K."/>
            <person name="LaButti K."/>
            <person name="Viragh M."/>
            <person name="Koriabine M."/>
            <person name="Yan M."/>
            <person name="Riley R."/>
            <person name="Champramary S."/>
            <person name="Plett K.L."/>
            <person name="Tsai I.J."/>
            <person name="Slot J."/>
            <person name="Sipos G."/>
            <person name="Plett J."/>
            <person name="Nagy L.G."/>
            <person name="Grigoriev I.V."/>
        </authorList>
    </citation>
    <scope>NUCLEOTIDE SEQUENCE</scope>
    <source>
        <strain evidence="8">CCBAS 213</strain>
    </source>
</reference>
<dbReference type="Pfam" id="PF00067">
    <property type="entry name" value="p450"/>
    <property type="match status" value="1"/>
</dbReference>
<protein>
    <submittedName>
        <fullName evidence="8">Cytochrome P450</fullName>
    </submittedName>
</protein>
<dbReference type="PANTHER" id="PTHR24304">
    <property type="entry name" value="CYTOCHROME P450 FAMILY 7"/>
    <property type="match status" value="1"/>
</dbReference>
<dbReference type="InterPro" id="IPR001128">
    <property type="entry name" value="Cyt_P450"/>
</dbReference>
<feature type="binding site" description="axial binding residue" evidence="6">
    <location>
        <position position="456"/>
    </location>
    <ligand>
        <name>heme</name>
        <dbReference type="ChEBI" id="CHEBI:30413"/>
    </ligand>
    <ligandPart>
        <name>Fe</name>
        <dbReference type="ChEBI" id="CHEBI:18248"/>
    </ligandPart>
</feature>
<dbReference type="PRINTS" id="PR00465">
    <property type="entry name" value="EP450IV"/>
</dbReference>
<proteinExistence type="inferred from homology"/>
<accession>A0AA39KFU9</accession>
<dbReference type="Proteomes" id="UP001175211">
    <property type="component" value="Unassembled WGS sequence"/>
</dbReference>
<sequence length="515" mass="57678">MPTTVDVWVAILVVGIGAIFALHHRRNATAQALNEPPILPYLIPFVGHALWYRRKSIEVYNAARMFSPDARPVSLTLMGQRIYVRIAISLESMLPNILHLQIVTASKDVSAVYRAKSLSFGPLVLYGLGSVFDLSKQGRDMIAHEYNGPHSSLLESVHPFYRSTLKEAPALNELITSFLDCLRVELLKEDAKISASPRGMKVPLRDWARTVLGTASTVVMMGPQILEEEPNLLDYNWQFNADFFTFVVGLPRFLLRKQNANRDKLIRAFERVYRDRDTKQKDAVWWVAAIQGMMVEAGATSAHDIGAGTFSVWNALQANSNPVSFWLLLQIATFPGLAERIRKSITTAFDSNGKVIDVELLVNDPLLRSTFNETLRVFSCSMSTRLVMEDTIISDYTFRKGAVVKCPIRPHHWDADIWGPDVEEFVPDRFIREPANGLMRGDVKLVRPFGGGASLCPGRFFASYEVLSFVGALLFKYDIKLAEGARIPRPNLNAPTLGISNPINDVEVVITKRTE</sequence>
<dbReference type="GeneID" id="85365149"/>
<dbReference type="GO" id="GO:0020037">
    <property type="term" value="F:heme binding"/>
    <property type="evidence" value="ECO:0007669"/>
    <property type="project" value="InterPro"/>
</dbReference>
<keyword evidence="9" id="KW-1185">Reference proteome</keyword>
<dbReference type="EMBL" id="JAUEPS010000015">
    <property type="protein sequence ID" value="KAK0459101.1"/>
    <property type="molecule type" value="Genomic_DNA"/>
</dbReference>
<keyword evidence="4 6" id="KW-0479">Metal-binding</keyword>
<feature type="transmembrane region" description="Helical" evidence="7">
    <location>
        <begin position="6"/>
        <end position="23"/>
    </location>
</feature>
<evidence type="ECO:0000256" key="4">
    <source>
        <dbReference type="ARBA" id="ARBA00022723"/>
    </source>
</evidence>
<keyword evidence="7" id="KW-0812">Transmembrane</keyword>
<dbReference type="CDD" id="cd11040">
    <property type="entry name" value="CYP7_CYP8-like"/>
    <property type="match status" value="1"/>
</dbReference>
<dbReference type="InterPro" id="IPR050529">
    <property type="entry name" value="CYP450_sterol_14alpha_dmase"/>
</dbReference>
<dbReference type="InterPro" id="IPR036396">
    <property type="entry name" value="Cyt_P450_sf"/>
</dbReference>
<dbReference type="GO" id="GO:0005506">
    <property type="term" value="F:iron ion binding"/>
    <property type="evidence" value="ECO:0007669"/>
    <property type="project" value="InterPro"/>
</dbReference>
<evidence type="ECO:0000256" key="5">
    <source>
        <dbReference type="ARBA" id="ARBA00023004"/>
    </source>
</evidence>
<evidence type="ECO:0000256" key="1">
    <source>
        <dbReference type="ARBA" id="ARBA00001971"/>
    </source>
</evidence>
<comment type="caution">
    <text evidence="8">The sequence shown here is derived from an EMBL/GenBank/DDBJ whole genome shotgun (WGS) entry which is preliminary data.</text>
</comment>
<keyword evidence="7" id="KW-0472">Membrane</keyword>
<dbReference type="GO" id="GO:0016705">
    <property type="term" value="F:oxidoreductase activity, acting on paired donors, with incorporation or reduction of molecular oxygen"/>
    <property type="evidence" value="ECO:0007669"/>
    <property type="project" value="InterPro"/>
</dbReference>
<dbReference type="GO" id="GO:0008395">
    <property type="term" value="F:steroid hydroxylase activity"/>
    <property type="evidence" value="ECO:0007669"/>
    <property type="project" value="TreeGrafter"/>
</dbReference>
<organism evidence="8 9">
    <name type="scientific">Armillaria tabescens</name>
    <name type="common">Ringless honey mushroom</name>
    <name type="synonym">Agaricus tabescens</name>
    <dbReference type="NCBI Taxonomy" id="1929756"/>
    <lineage>
        <taxon>Eukaryota</taxon>
        <taxon>Fungi</taxon>
        <taxon>Dikarya</taxon>
        <taxon>Basidiomycota</taxon>
        <taxon>Agaricomycotina</taxon>
        <taxon>Agaricomycetes</taxon>
        <taxon>Agaricomycetidae</taxon>
        <taxon>Agaricales</taxon>
        <taxon>Marasmiineae</taxon>
        <taxon>Physalacriaceae</taxon>
        <taxon>Desarmillaria</taxon>
    </lineage>
</organism>
<comment type="similarity">
    <text evidence="2">Belongs to the cytochrome P450 family.</text>
</comment>
<gene>
    <name evidence="8" type="ORF">EV420DRAFT_303419</name>
</gene>
<keyword evidence="7" id="KW-1133">Transmembrane helix</keyword>
<dbReference type="RefSeq" id="XP_060331327.1">
    <property type="nucleotide sequence ID" value="XM_060481601.1"/>
</dbReference>
<dbReference type="PANTHER" id="PTHR24304:SF2">
    <property type="entry name" value="24-HYDROXYCHOLESTEROL 7-ALPHA-HYDROXYLASE"/>
    <property type="match status" value="1"/>
</dbReference>
<keyword evidence="5 6" id="KW-0408">Iron</keyword>
<dbReference type="InterPro" id="IPR002403">
    <property type="entry name" value="Cyt_P450_E_grp-IV"/>
</dbReference>
<comment type="cofactor">
    <cofactor evidence="1 6">
        <name>heme</name>
        <dbReference type="ChEBI" id="CHEBI:30413"/>
    </cofactor>
</comment>
<evidence type="ECO:0000256" key="6">
    <source>
        <dbReference type="PIRSR" id="PIRSR602403-1"/>
    </source>
</evidence>
<evidence type="ECO:0000313" key="9">
    <source>
        <dbReference type="Proteomes" id="UP001175211"/>
    </source>
</evidence>
<evidence type="ECO:0000256" key="3">
    <source>
        <dbReference type="ARBA" id="ARBA00022617"/>
    </source>
</evidence>
<dbReference type="Gene3D" id="1.10.630.10">
    <property type="entry name" value="Cytochrome P450"/>
    <property type="match status" value="1"/>
</dbReference>
<dbReference type="SUPFAM" id="SSF48264">
    <property type="entry name" value="Cytochrome P450"/>
    <property type="match status" value="1"/>
</dbReference>
<evidence type="ECO:0000256" key="7">
    <source>
        <dbReference type="SAM" id="Phobius"/>
    </source>
</evidence>
<name>A0AA39KFU9_ARMTA</name>